<keyword evidence="2" id="KW-1185">Reference proteome</keyword>
<dbReference type="EMBL" id="MBTF01000034">
    <property type="protein sequence ID" value="OOQ57978.1"/>
    <property type="molecule type" value="Genomic_DNA"/>
</dbReference>
<evidence type="ECO:0000313" key="2">
    <source>
        <dbReference type="Proteomes" id="UP000189739"/>
    </source>
</evidence>
<dbReference type="AlphaFoldDB" id="A0A1S9PBI7"/>
<name>A0A1S9PBI7_9SPHI</name>
<accession>A0A1S9PBI7</accession>
<dbReference type="STRING" id="1792845.BC343_09915"/>
<organism evidence="1 2">
    <name type="scientific">Mucilaginibacter pedocola</name>
    <dbReference type="NCBI Taxonomy" id="1792845"/>
    <lineage>
        <taxon>Bacteria</taxon>
        <taxon>Pseudomonadati</taxon>
        <taxon>Bacteroidota</taxon>
        <taxon>Sphingobacteriia</taxon>
        <taxon>Sphingobacteriales</taxon>
        <taxon>Sphingobacteriaceae</taxon>
        <taxon>Mucilaginibacter</taxon>
    </lineage>
</organism>
<dbReference type="OrthoDB" id="190848at2"/>
<dbReference type="Pfam" id="PF11185">
    <property type="entry name" value="DUF2971"/>
    <property type="match status" value="1"/>
</dbReference>
<sequence length="324" mass="38409">MLQNNLREQYFQQLKKDRQDSTALKNIKLQLLDISQKPFHMYKYCGIDTALKILSSKYVKLQPPDNFNDPFDCLSSIGAWNRETHFSPSHKELLFVKELMRRLPKKFQLPYTIISDLRASYYFAISCFTTDYKNALMWAHYASNHKAVCLEFNIEDFLDQIHPCFYVKQMPTANWQMDNTYLALIKDEAWSYEVEWRYINRTIRPKMRLFGSSSYQIYNQIHMSKNFNSGDAEEWDKINSEIHKELEGIYNEECMLRIMPTRIFLGLNFGDNYNNASTAETIDKIEFIARQNDIPTHRMRAEHNSFNLTDTVIGNFHDLNNPFS</sequence>
<comment type="caution">
    <text evidence="1">The sequence shown here is derived from an EMBL/GenBank/DDBJ whole genome shotgun (WGS) entry which is preliminary data.</text>
</comment>
<gene>
    <name evidence="1" type="ORF">BC343_09915</name>
</gene>
<proteinExistence type="predicted"/>
<evidence type="ECO:0000313" key="1">
    <source>
        <dbReference type="EMBL" id="OOQ57978.1"/>
    </source>
</evidence>
<dbReference type="Proteomes" id="UP000189739">
    <property type="component" value="Unassembled WGS sequence"/>
</dbReference>
<dbReference type="RefSeq" id="WP_078349705.1">
    <property type="nucleotide sequence ID" value="NZ_MBTF01000034.1"/>
</dbReference>
<dbReference type="InterPro" id="IPR021352">
    <property type="entry name" value="DUF2971"/>
</dbReference>
<reference evidence="1 2" key="1">
    <citation type="submission" date="2016-07" db="EMBL/GenBank/DDBJ databases">
        <title>Genomic analysis of zinc-resistant bacterium Mucilaginibacter pedocola TBZ30.</title>
        <authorList>
            <person name="Huang J."/>
            <person name="Tang J."/>
        </authorList>
    </citation>
    <scope>NUCLEOTIDE SEQUENCE [LARGE SCALE GENOMIC DNA]</scope>
    <source>
        <strain evidence="1 2">TBZ30</strain>
    </source>
</reference>
<evidence type="ECO:0008006" key="3">
    <source>
        <dbReference type="Google" id="ProtNLM"/>
    </source>
</evidence>
<protein>
    <recommendedName>
        <fullName evidence="3">DUF2971 domain-containing protein</fullName>
    </recommendedName>
</protein>